<comment type="caution">
    <text evidence="1">The sequence shown here is derived from an EMBL/GenBank/DDBJ whole genome shotgun (WGS) entry which is preliminary data.</text>
</comment>
<reference evidence="1 2" key="1">
    <citation type="submission" date="2021-06" db="EMBL/GenBank/DDBJ databases">
        <title>Caerostris extrusa draft genome.</title>
        <authorList>
            <person name="Kono N."/>
            <person name="Arakawa K."/>
        </authorList>
    </citation>
    <scope>NUCLEOTIDE SEQUENCE [LARGE SCALE GENOMIC DNA]</scope>
</reference>
<dbReference type="Proteomes" id="UP001054945">
    <property type="component" value="Unassembled WGS sequence"/>
</dbReference>
<dbReference type="AlphaFoldDB" id="A0AAV4T6J5"/>
<accession>A0AAV4T6J5</accession>
<keyword evidence="2" id="KW-1185">Reference proteome</keyword>
<name>A0AAV4T6J5_CAEEX</name>
<organism evidence="1 2">
    <name type="scientific">Caerostris extrusa</name>
    <name type="common">Bark spider</name>
    <name type="synonym">Caerostris bankana</name>
    <dbReference type="NCBI Taxonomy" id="172846"/>
    <lineage>
        <taxon>Eukaryota</taxon>
        <taxon>Metazoa</taxon>
        <taxon>Ecdysozoa</taxon>
        <taxon>Arthropoda</taxon>
        <taxon>Chelicerata</taxon>
        <taxon>Arachnida</taxon>
        <taxon>Araneae</taxon>
        <taxon>Araneomorphae</taxon>
        <taxon>Entelegynae</taxon>
        <taxon>Araneoidea</taxon>
        <taxon>Araneidae</taxon>
        <taxon>Caerostris</taxon>
    </lineage>
</organism>
<protein>
    <submittedName>
        <fullName evidence="1">Uncharacterized protein</fullName>
    </submittedName>
</protein>
<dbReference type="EMBL" id="BPLR01010593">
    <property type="protein sequence ID" value="GIY40287.1"/>
    <property type="molecule type" value="Genomic_DNA"/>
</dbReference>
<evidence type="ECO:0000313" key="2">
    <source>
        <dbReference type="Proteomes" id="UP001054945"/>
    </source>
</evidence>
<proteinExistence type="predicted"/>
<evidence type="ECO:0000313" key="1">
    <source>
        <dbReference type="EMBL" id="GIY40287.1"/>
    </source>
</evidence>
<gene>
    <name evidence="1" type="ORF">CEXT_202211</name>
</gene>
<sequence length="71" mass="8181">MQKEYADSLEFFRATLISCRILHQLVIFFDNSKFRWTAQCEATFIKLKLEIGSDKTLTPCDPTLPIILNVG</sequence>